<reference evidence="1" key="1">
    <citation type="submission" date="2017-07" db="EMBL/GenBank/DDBJ databases">
        <authorList>
            <person name="Mikheyev A."/>
            <person name="Grau M."/>
        </authorList>
    </citation>
    <scope>NUCLEOTIDE SEQUENCE</scope>
    <source>
        <tissue evidence="1">Venom_gland</tissue>
    </source>
</reference>
<evidence type="ECO:0000313" key="1">
    <source>
        <dbReference type="EMBL" id="LAA83550.1"/>
    </source>
</evidence>
<dbReference type="EMBL" id="IACK01110237">
    <property type="protein sequence ID" value="LAA83550.1"/>
    <property type="molecule type" value="Transcribed_RNA"/>
</dbReference>
<name>A0A2D4IH30_MICLE</name>
<reference evidence="1" key="2">
    <citation type="submission" date="2017-11" db="EMBL/GenBank/DDBJ databases">
        <title>Coralsnake Venomics: Analyses of Venom Gland Transcriptomes and Proteomes of Six Brazilian Taxa.</title>
        <authorList>
            <person name="Aird S.D."/>
            <person name="Jorge da Silva N."/>
            <person name="Qiu L."/>
            <person name="Villar-Briones A."/>
            <person name="Aparecida-Saddi V."/>
            <person name="Campos-Telles M.P."/>
            <person name="Grau M."/>
            <person name="Mikheyev A.S."/>
        </authorList>
    </citation>
    <scope>NUCLEOTIDE SEQUENCE</scope>
    <source>
        <tissue evidence="1">Venom_gland</tissue>
    </source>
</reference>
<organism evidence="1">
    <name type="scientific">Micrurus lemniscatus lemniscatus</name>
    <dbReference type="NCBI Taxonomy" id="129467"/>
    <lineage>
        <taxon>Eukaryota</taxon>
        <taxon>Metazoa</taxon>
        <taxon>Chordata</taxon>
        <taxon>Craniata</taxon>
        <taxon>Vertebrata</taxon>
        <taxon>Euteleostomi</taxon>
        <taxon>Lepidosauria</taxon>
        <taxon>Squamata</taxon>
        <taxon>Bifurcata</taxon>
        <taxon>Unidentata</taxon>
        <taxon>Episquamata</taxon>
        <taxon>Toxicofera</taxon>
        <taxon>Serpentes</taxon>
        <taxon>Colubroidea</taxon>
        <taxon>Elapidae</taxon>
        <taxon>Elapinae</taxon>
        <taxon>Micrurus</taxon>
    </lineage>
</organism>
<dbReference type="AlphaFoldDB" id="A0A2D4IH30"/>
<proteinExistence type="predicted"/>
<sequence>MLNRHRLCRSHLGCFFSTTWQSAIAWGSSGELHFPRWPHKAPLLCFTSPPGWFWVSPEPKNMKKPAQGMKSSVPLLLVSPAMSLPTRQSELSELAQEEHSLLRVFNYGSNVKCPFQILGNYRTQKLEDLNC</sequence>
<protein>
    <submittedName>
        <fullName evidence="1">Uncharacterized protein</fullName>
    </submittedName>
</protein>
<accession>A0A2D4IH30</accession>